<reference evidence="2 3" key="1">
    <citation type="submission" date="2019-12" db="EMBL/GenBank/DDBJ databases">
        <title>Chromosome-level assembly of the Caenorhabditis remanei genome.</title>
        <authorList>
            <person name="Teterina A.A."/>
            <person name="Willis J.H."/>
            <person name="Phillips P.C."/>
        </authorList>
    </citation>
    <scope>NUCLEOTIDE SEQUENCE [LARGE SCALE GENOMIC DNA]</scope>
    <source>
        <strain evidence="2 3">PX506</strain>
        <tissue evidence="2">Whole organism</tissue>
    </source>
</reference>
<keyword evidence="1" id="KW-0175">Coiled coil</keyword>
<evidence type="ECO:0000313" key="3">
    <source>
        <dbReference type="Proteomes" id="UP000483820"/>
    </source>
</evidence>
<evidence type="ECO:0000256" key="1">
    <source>
        <dbReference type="SAM" id="Coils"/>
    </source>
</evidence>
<dbReference type="KEGG" id="crq:GCK72_015295"/>
<dbReference type="EMBL" id="WUAV01000004">
    <property type="protein sequence ID" value="KAF1758835.1"/>
    <property type="molecule type" value="Genomic_DNA"/>
</dbReference>
<evidence type="ECO:0000313" key="2">
    <source>
        <dbReference type="EMBL" id="KAF1758835.1"/>
    </source>
</evidence>
<name>A0A6A5GWG6_CAERE</name>
<dbReference type="RefSeq" id="XP_053585529.1">
    <property type="nucleotide sequence ID" value="XM_053730757.1"/>
</dbReference>
<feature type="coiled-coil region" evidence="1">
    <location>
        <begin position="68"/>
        <end position="102"/>
    </location>
</feature>
<dbReference type="AlphaFoldDB" id="A0A6A5GWG6"/>
<protein>
    <submittedName>
        <fullName evidence="2">Uncharacterized protein</fullName>
    </submittedName>
</protein>
<accession>A0A6A5GWG6</accession>
<dbReference type="GeneID" id="9803598"/>
<dbReference type="Proteomes" id="UP000483820">
    <property type="component" value="Chromosome IV"/>
</dbReference>
<dbReference type="CTD" id="9803598"/>
<sequence length="107" mass="12411">MSQPLQRVNSCSEDELLSEFSNILMPTIASMGESQEISDTELSGQFEKRTVTGEEGENEQMQKLRSAINCHQDIFEALRDKIRSLKNRVFDLEYEAQEYRNEIRESC</sequence>
<proteinExistence type="predicted"/>
<gene>
    <name evidence="2" type="ORF">GCK72_015295</name>
</gene>
<comment type="caution">
    <text evidence="2">The sequence shown here is derived from an EMBL/GenBank/DDBJ whole genome shotgun (WGS) entry which is preliminary data.</text>
</comment>
<organism evidence="2 3">
    <name type="scientific">Caenorhabditis remanei</name>
    <name type="common">Caenorhabditis vulgaris</name>
    <dbReference type="NCBI Taxonomy" id="31234"/>
    <lineage>
        <taxon>Eukaryota</taxon>
        <taxon>Metazoa</taxon>
        <taxon>Ecdysozoa</taxon>
        <taxon>Nematoda</taxon>
        <taxon>Chromadorea</taxon>
        <taxon>Rhabditida</taxon>
        <taxon>Rhabditina</taxon>
        <taxon>Rhabditomorpha</taxon>
        <taxon>Rhabditoidea</taxon>
        <taxon>Rhabditidae</taxon>
        <taxon>Peloderinae</taxon>
        <taxon>Caenorhabditis</taxon>
    </lineage>
</organism>